<proteinExistence type="predicted"/>
<dbReference type="PROSITE" id="PS50994">
    <property type="entry name" value="INTEGRASE"/>
    <property type="match status" value="1"/>
</dbReference>
<dbReference type="SUPFAM" id="SSF53098">
    <property type="entry name" value="Ribonuclease H-like"/>
    <property type="match status" value="1"/>
</dbReference>
<evidence type="ECO:0000313" key="3">
    <source>
        <dbReference type="EMBL" id="MDV5089136.1"/>
    </source>
</evidence>
<dbReference type="Gene3D" id="3.30.420.10">
    <property type="entry name" value="Ribonuclease H-like superfamily/Ribonuclease H"/>
    <property type="match status" value="1"/>
</dbReference>
<dbReference type="InterPro" id="IPR012337">
    <property type="entry name" value="RNaseH-like_sf"/>
</dbReference>
<dbReference type="InterPro" id="IPR036397">
    <property type="entry name" value="RNaseH_sf"/>
</dbReference>
<name>A0ABU3ZBR9_9FIRM</name>
<dbReference type="RefSeq" id="WP_317330803.1">
    <property type="nucleotide sequence ID" value="NZ_JAWJZA010000044.1"/>
</dbReference>
<protein>
    <submittedName>
        <fullName evidence="3">DDE-type integrase/transposase/recombinase</fullName>
    </submittedName>
</protein>
<dbReference type="InterPro" id="IPR050900">
    <property type="entry name" value="Transposase_IS3/IS150/IS904"/>
</dbReference>
<evidence type="ECO:0000259" key="2">
    <source>
        <dbReference type="PROSITE" id="PS50994"/>
    </source>
</evidence>
<accession>A0ABU3ZBR9</accession>
<reference evidence="3 4" key="1">
    <citation type="submission" date="2023-10" db="EMBL/GenBank/DDBJ databases">
        <title>Veillonella sp. nov., isolated from a pig farm feces dump.</title>
        <authorList>
            <person name="Chang Y.-H."/>
        </authorList>
    </citation>
    <scope>NUCLEOTIDE SEQUENCE [LARGE SCALE GENOMIC DNA]</scope>
    <source>
        <strain evidence="3 4">YH-vei2233</strain>
    </source>
</reference>
<dbReference type="Pfam" id="PF00665">
    <property type="entry name" value="rve"/>
    <property type="match status" value="1"/>
</dbReference>
<dbReference type="PANTHER" id="PTHR46889:SF4">
    <property type="entry name" value="TRANSPOSASE INSO FOR INSERTION SEQUENCE ELEMENT IS911B-RELATED"/>
    <property type="match status" value="1"/>
</dbReference>
<dbReference type="EMBL" id="JAWJZB010000014">
    <property type="protein sequence ID" value="MDV5089136.1"/>
    <property type="molecule type" value="Genomic_DNA"/>
</dbReference>
<feature type="region of interest" description="Disordered" evidence="1">
    <location>
        <begin position="29"/>
        <end position="48"/>
    </location>
</feature>
<keyword evidence="4" id="KW-1185">Reference proteome</keyword>
<evidence type="ECO:0000313" key="4">
    <source>
        <dbReference type="Proteomes" id="UP001272515"/>
    </source>
</evidence>
<dbReference type="Proteomes" id="UP001272515">
    <property type="component" value="Unassembled WGS sequence"/>
</dbReference>
<gene>
    <name evidence="3" type="ORF">RVY80_09940</name>
</gene>
<sequence length="147" mass="16532">MHQALEQKQPDGINVPSERTIYRDMEEIGISHRPKRKPNGITRADKEARKSDDLIKRNFTSDKPLEKCVTDMTQVKCLDGKLYVSAIFDCFDSAVLGLAMDTNMKATLCEKTLENTYKSHPGIRGCIIHSDRGTQYTSGIVKKSVVI</sequence>
<dbReference type="InterPro" id="IPR001584">
    <property type="entry name" value="Integrase_cat-core"/>
</dbReference>
<organism evidence="3 4">
    <name type="scientific">Veillonella absiana</name>
    <dbReference type="NCBI Taxonomy" id="3079305"/>
    <lineage>
        <taxon>Bacteria</taxon>
        <taxon>Bacillati</taxon>
        <taxon>Bacillota</taxon>
        <taxon>Negativicutes</taxon>
        <taxon>Veillonellales</taxon>
        <taxon>Veillonellaceae</taxon>
        <taxon>Veillonella</taxon>
    </lineage>
</organism>
<comment type="caution">
    <text evidence="3">The sequence shown here is derived from an EMBL/GenBank/DDBJ whole genome shotgun (WGS) entry which is preliminary data.</text>
</comment>
<feature type="domain" description="Integrase catalytic" evidence="2">
    <location>
        <begin position="60"/>
        <end position="147"/>
    </location>
</feature>
<dbReference type="PANTHER" id="PTHR46889">
    <property type="entry name" value="TRANSPOSASE INSF FOR INSERTION SEQUENCE IS3B-RELATED"/>
    <property type="match status" value="1"/>
</dbReference>
<evidence type="ECO:0000256" key="1">
    <source>
        <dbReference type="SAM" id="MobiDB-lite"/>
    </source>
</evidence>